<feature type="coiled-coil region" evidence="1">
    <location>
        <begin position="245"/>
        <end position="272"/>
    </location>
</feature>
<keyword evidence="3" id="KW-0808">Transferase</keyword>
<gene>
    <name evidence="3" type="ORF">HN018_00130</name>
</gene>
<sequence>MPQEKAQVVTTRLRIVETAASSRAKTATFLGYVDSFSAGVAKGWAVNTRNPTEPTFLHVLIDYQEVGLVTCDELREDVQKALGHPTGYLGFTFTLPQNFVDGHPHTLSFRFGDRAIVPQLDAIESDLMHEECAFTLHRLYEFQSYLDGMKQGALRGWVQKLDTVTQERTGGCHILVTANGLRVAQVKADRYRGDVAAALGGDPNCGFEIVLPNSFRRGGQQTFRFVVTPDDVELAGSPLTTTLVDDQLEARLLEIQAKVERLHGEITRLRTDVSDVVPKPSYSLGDYDRWARRYYDRLRARVSADRAREAGRTPAASQPLVSILCPTYKPMMSDFTAAVDSVIAQTYRDWELVIVDDGAKSPEIAARIARYCEQDPRIRVVTLKKNLGISGATNAGLADVRGDYVAFFDHDDLLVDVAIEMMVRAAQSTGARMLYSDEDKIDQAGYFLEPNLKPDYNYRYLLGCNYICHLLFVETASLKTVGDLRPVYDGAQDHDLILRLVELIPATEIHHVPEVLYHWRKTPNSTAVTIGNKSYAIDAGVKAVGDHLKRRGVKADVSSIRGLTLYGIKWLQKTQPHVSIIIPFKDQVETTQKCLDALLAFTDYKSFDIVLVDNWSVTREAVDFCRRVSKLKRVRVLTVEEDFNYSRLNNLATRDNDAEFFFFMNNDVFVGQKDWLRTIVGEALAAPDIGIVGGKFLYPNDTIQHAGVVVGPAGVAAHVHRGAPITDYGYIGRAMLSHEVSAVTAAGMLIRADLFRMVGGFDEEHLKVAYNDVDLCLKVRDAGWRIVWCAEFVAYHHESLSRGSDDRPEHEARFYAETHTMQERWGAKPLYSRDPFYSKHFTVDRQPFFDLVDPAAEGS</sequence>
<dbReference type="SUPFAM" id="SSF53448">
    <property type="entry name" value="Nucleotide-diphospho-sugar transferases"/>
    <property type="match status" value="2"/>
</dbReference>
<dbReference type="Pfam" id="PF00535">
    <property type="entry name" value="Glycos_transf_2"/>
    <property type="match status" value="2"/>
</dbReference>
<dbReference type="AlphaFoldDB" id="A0A6M8H4S3"/>
<accession>A0A6M8H4S3</accession>
<dbReference type="CDD" id="cd04186">
    <property type="entry name" value="GT_2_like_c"/>
    <property type="match status" value="1"/>
</dbReference>
<dbReference type="Proteomes" id="UP000500767">
    <property type="component" value="Chromosome"/>
</dbReference>
<name>A0A6M8H4S3_9PROT</name>
<dbReference type="PANTHER" id="PTHR43179:SF7">
    <property type="entry name" value="RHAMNOSYLTRANSFERASE WBBL"/>
    <property type="match status" value="1"/>
</dbReference>
<evidence type="ECO:0000313" key="4">
    <source>
        <dbReference type="Proteomes" id="UP000500767"/>
    </source>
</evidence>
<protein>
    <submittedName>
        <fullName evidence="3">Glycosyltransferase</fullName>
    </submittedName>
</protein>
<proteinExistence type="predicted"/>
<reference evidence="3 4" key="1">
    <citation type="journal article" date="2014" name="World J. Microbiol. Biotechnol.">
        <title>Biodiversity and physiological characteristics of Antarctic and Arctic lichens-associated bacteria.</title>
        <authorList>
            <person name="Lee Y.M."/>
            <person name="Kim E.H."/>
            <person name="Lee H.K."/>
            <person name="Hong S.G."/>
        </authorList>
    </citation>
    <scope>NUCLEOTIDE SEQUENCE [LARGE SCALE GENOMIC DNA]</scope>
    <source>
        <strain evidence="3 4">PAMC 26569</strain>
    </source>
</reference>
<feature type="domain" description="Glycosyltransferase 2-like" evidence="2">
    <location>
        <begin position="322"/>
        <end position="453"/>
    </location>
</feature>
<dbReference type="InterPro" id="IPR001173">
    <property type="entry name" value="Glyco_trans_2-like"/>
</dbReference>
<evidence type="ECO:0000259" key="2">
    <source>
        <dbReference type="Pfam" id="PF00535"/>
    </source>
</evidence>
<dbReference type="GO" id="GO:0016757">
    <property type="term" value="F:glycosyltransferase activity"/>
    <property type="evidence" value="ECO:0007669"/>
    <property type="project" value="UniProtKB-KW"/>
</dbReference>
<dbReference type="KEGG" id="lck:HN018_00130"/>
<dbReference type="RefSeq" id="WP_171834270.1">
    <property type="nucleotide sequence ID" value="NZ_CP053708.1"/>
</dbReference>
<keyword evidence="4" id="KW-1185">Reference proteome</keyword>
<organism evidence="3 4">
    <name type="scientific">Lichenicola cladoniae</name>
    <dbReference type="NCBI Taxonomy" id="1484109"/>
    <lineage>
        <taxon>Bacteria</taxon>
        <taxon>Pseudomonadati</taxon>
        <taxon>Pseudomonadota</taxon>
        <taxon>Alphaproteobacteria</taxon>
        <taxon>Acetobacterales</taxon>
        <taxon>Acetobacteraceae</taxon>
        <taxon>Lichenicola</taxon>
    </lineage>
</organism>
<dbReference type="InterPro" id="IPR029044">
    <property type="entry name" value="Nucleotide-diphossugar_trans"/>
</dbReference>
<dbReference type="Gene3D" id="3.90.550.10">
    <property type="entry name" value="Spore Coat Polysaccharide Biosynthesis Protein SpsA, Chain A"/>
    <property type="match status" value="2"/>
</dbReference>
<feature type="domain" description="Glycosyltransferase 2-like" evidence="2">
    <location>
        <begin position="579"/>
        <end position="700"/>
    </location>
</feature>
<keyword evidence="1" id="KW-0175">Coiled coil</keyword>
<dbReference type="EMBL" id="CP053708">
    <property type="protein sequence ID" value="QKE88671.1"/>
    <property type="molecule type" value="Genomic_DNA"/>
</dbReference>
<evidence type="ECO:0000313" key="3">
    <source>
        <dbReference type="EMBL" id="QKE88671.1"/>
    </source>
</evidence>
<dbReference type="PANTHER" id="PTHR43179">
    <property type="entry name" value="RHAMNOSYLTRANSFERASE WBBL"/>
    <property type="match status" value="1"/>
</dbReference>
<evidence type="ECO:0000256" key="1">
    <source>
        <dbReference type="SAM" id="Coils"/>
    </source>
</evidence>